<dbReference type="Gene3D" id="3.30.2140.10">
    <property type="entry name" value="Arylamine N-acetyltransferase"/>
    <property type="match status" value="1"/>
</dbReference>
<dbReference type="Gene3D" id="2.40.128.150">
    <property type="entry name" value="Cysteine proteinases"/>
    <property type="match status" value="1"/>
</dbReference>
<dbReference type="EMBL" id="BLIV01000007">
    <property type="protein sequence ID" value="GFE51617.1"/>
    <property type="molecule type" value="Genomic_DNA"/>
</dbReference>
<dbReference type="PRINTS" id="PR01543">
    <property type="entry name" value="ANATRNSFRASE"/>
</dbReference>
<protein>
    <submittedName>
        <fullName evidence="3">Arylamine N-acetyltransferase</fullName>
    </submittedName>
</protein>
<organism evidence="3 4">
    <name type="scientific">Roseobacter cerasinus</name>
    <dbReference type="NCBI Taxonomy" id="2602289"/>
    <lineage>
        <taxon>Bacteria</taxon>
        <taxon>Pseudomonadati</taxon>
        <taxon>Pseudomonadota</taxon>
        <taxon>Alphaproteobacteria</taxon>
        <taxon>Rhodobacterales</taxon>
        <taxon>Roseobacteraceae</taxon>
        <taxon>Roseobacter</taxon>
    </lineage>
</organism>
<evidence type="ECO:0000313" key="4">
    <source>
        <dbReference type="Proteomes" id="UP000436522"/>
    </source>
</evidence>
<accession>A0A640VUT6</accession>
<comment type="similarity">
    <text evidence="1 2">Belongs to the arylamine N-acetyltransferase family.</text>
</comment>
<proteinExistence type="inferred from homology"/>
<dbReference type="AlphaFoldDB" id="A0A640VUT6"/>
<sequence>MRPISEITPGAEHETPPVSGLAAYLRKIRVNPQQHADDALLSRLHEGHVRHIPFEMIDAFCGLQPLFDLDAVAQRLIFEPRGGGCTQMNGLFANMAEQLGFAVRRCLSRVNGKKASGAATHMVLLIAEGGVMHLCDVGYGLAGPIQPIPLINGAVSDQGGGRFRAVQVDDEMWQIDRFEQAGGWSTLYSLRTQSYPYIDFMAPHHFNCTSPRSPFTSSLVCARPTPDGGHLLLDKVLRHRDAQGACRRRLRTVRDLAAVLQASFGIALDASTLHLLGQRLGLSAAECALAREVLA</sequence>
<evidence type="ECO:0000256" key="1">
    <source>
        <dbReference type="ARBA" id="ARBA00006547"/>
    </source>
</evidence>
<dbReference type="Pfam" id="PF00797">
    <property type="entry name" value="Acetyltransf_2"/>
    <property type="match status" value="1"/>
</dbReference>
<dbReference type="RefSeq" id="WP_159979546.1">
    <property type="nucleotide sequence ID" value="NZ_BLIV01000007.1"/>
</dbReference>
<dbReference type="Proteomes" id="UP000436522">
    <property type="component" value="Unassembled WGS sequence"/>
</dbReference>
<keyword evidence="4" id="KW-1185">Reference proteome</keyword>
<reference evidence="3 4" key="1">
    <citation type="submission" date="2019-12" db="EMBL/GenBank/DDBJ databases">
        <title>Roseobacter cerasinus sp. nov., isolated from seawater around aquaculture.</title>
        <authorList>
            <person name="Muramatsu S."/>
            <person name="Takabe Y."/>
            <person name="Mori K."/>
            <person name="Takaichi S."/>
            <person name="Hanada S."/>
        </authorList>
    </citation>
    <scope>NUCLEOTIDE SEQUENCE [LARGE SCALE GENOMIC DNA]</scope>
    <source>
        <strain evidence="3 4">AI77</strain>
    </source>
</reference>
<gene>
    <name evidence="3" type="primary">nat</name>
    <name evidence="3" type="ORF">So717_33700</name>
</gene>
<dbReference type="InterPro" id="IPR038765">
    <property type="entry name" value="Papain-like_cys_pep_sf"/>
</dbReference>
<name>A0A640VUT6_9RHOB</name>
<comment type="caution">
    <text evidence="3">The sequence shown here is derived from an EMBL/GenBank/DDBJ whole genome shotgun (WGS) entry which is preliminary data.</text>
</comment>
<dbReference type="OrthoDB" id="7181050at2"/>
<keyword evidence="3" id="KW-0808">Transferase</keyword>
<dbReference type="PANTHER" id="PTHR11786">
    <property type="entry name" value="N-HYDROXYARYLAMINE O-ACETYLTRANSFERASE"/>
    <property type="match status" value="1"/>
</dbReference>
<evidence type="ECO:0000313" key="3">
    <source>
        <dbReference type="EMBL" id="GFE51617.1"/>
    </source>
</evidence>
<evidence type="ECO:0000256" key="2">
    <source>
        <dbReference type="RuleBase" id="RU003452"/>
    </source>
</evidence>
<dbReference type="SUPFAM" id="SSF54001">
    <property type="entry name" value="Cysteine proteinases"/>
    <property type="match status" value="1"/>
</dbReference>
<dbReference type="PANTHER" id="PTHR11786:SF0">
    <property type="entry name" value="ARYLAMINE N-ACETYLTRANSFERASE 4-RELATED"/>
    <property type="match status" value="1"/>
</dbReference>
<dbReference type="GO" id="GO:0016407">
    <property type="term" value="F:acetyltransferase activity"/>
    <property type="evidence" value="ECO:0007669"/>
    <property type="project" value="InterPro"/>
</dbReference>
<dbReference type="InterPro" id="IPR001447">
    <property type="entry name" value="Arylamine_N-AcTrfase"/>
</dbReference>